<dbReference type="KEGG" id="dfa:DFA_06853"/>
<reference evidence="3" key="1">
    <citation type="journal article" date="2011" name="Genome Res.">
        <title>Phylogeny-wide analysis of social amoeba genomes highlights ancient origins for complex intercellular communication.</title>
        <authorList>
            <person name="Heidel A.J."/>
            <person name="Lawal H.M."/>
            <person name="Felder M."/>
            <person name="Schilde C."/>
            <person name="Helps N.R."/>
            <person name="Tunggal B."/>
            <person name="Rivero F."/>
            <person name="John U."/>
            <person name="Schleicher M."/>
            <person name="Eichinger L."/>
            <person name="Platzer M."/>
            <person name="Noegel A.A."/>
            <person name="Schaap P."/>
            <person name="Gloeckner G."/>
        </authorList>
    </citation>
    <scope>NUCLEOTIDE SEQUENCE [LARGE SCALE GENOMIC DNA]</scope>
    <source>
        <strain evidence="3">SH3</strain>
    </source>
</reference>
<name>F4PWV0_CACFS</name>
<evidence type="ECO:0000313" key="2">
    <source>
        <dbReference type="EMBL" id="EGG19753.1"/>
    </source>
</evidence>
<dbReference type="PANTHER" id="PTHR20916">
    <property type="entry name" value="CYSTEINE AND GLYCINE-RICH PROTEIN 2 BINDING PROTEIN"/>
    <property type="match status" value="1"/>
</dbReference>
<keyword evidence="3" id="KW-1185">Reference proteome</keyword>
<feature type="compositionally biased region" description="Low complexity" evidence="1">
    <location>
        <begin position="487"/>
        <end position="502"/>
    </location>
</feature>
<gene>
    <name evidence="2" type="ORF">DFA_06853</name>
</gene>
<accession>F4PWV0</accession>
<organism evidence="2 3">
    <name type="scientific">Cavenderia fasciculata</name>
    <name type="common">Slime mold</name>
    <name type="synonym">Dictyostelium fasciculatum</name>
    <dbReference type="NCBI Taxonomy" id="261658"/>
    <lineage>
        <taxon>Eukaryota</taxon>
        <taxon>Amoebozoa</taxon>
        <taxon>Evosea</taxon>
        <taxon>Eumycetozoa</taxon>
        <taxon>Dictyostelia</taxon>
        <taxon>Acytosteliales</taxon>
        <taxon>Cavenderiaceae</taxon>
        <taxon>Cavenderia</taxon>
    </lineage>
</organism>
<proteinExistence type="predicted"/>
<dbReference type="RefSeq" id="XP_004358099.1">
    <property type="nucleotide sequence ID" value="XM_004358042.1"/>
</dbReference>
<dbReference type="GeneID" id="14871813"/>
<dbReference type="Proteomes" id="UP000007797">
    <property type="component" value="Unassembled WGS sequence"/>
</dbReference>
<dbReference type="AlphaFoldDB" id="F4PWV0"/>
<dbReference type="PANTHER" id="PTHR20916:SF12">
    <property type="entry name" value="ANCESTRAL COATOMER ELEMENT 1 SEC16_SEC31 DOMAIN-CONTAINING PROTEIN-RELATED"/>
    <property type="match status" value="1"/>
</dbReference>
<feature type="region of interest" description="Disordered" evidence="1">
    <location>
        <begin position="481"/>
        <end position="502"/>
    </location>
</feature>
<evidence type="ECO:0000313" key="3">
    <source>
        <dbReference type="Proteomes" id="UP000007797"/>
    </source>
</evidence>
<dbReference type="EMBL" id="GL883013">
    <property type="protein sequence ID" value="EGG19753.1"/>
    <property type="molecule type" value="Genomic_DNA"/>
</dbReference>
<dbReference type="GO" id="GO:0004402">
    <property type="term" value="F:histone acetyltransferase activity"/>
    <property type="evidence" value="ECO:0007669"/>
    <property type="project" value="TreeGrafter"/>
</dbReference>
<protein>
    <submittedName>
        <fullName evidence="2">Uncharacterized protein</fullName>
    </submittedName>
</protein>
<sequence>MDLNEKSDEELKEIMISLCIIWDTYSSNPKNVRIYSYSLKEEDTYEDLKVRPLADDFSRHINNFACPIKQPTNLTMQCVMLVGISLQPSIGAIILLQGITKLRLINRSCLVPLYILTRSSYAHGHMVVSSQKISVLFTPDMYKSHSSSTMNLILSSLHDKVIHYLNYGKMTGFGQTQSSLPSPPVSSLNASALHLCNAVVYGDNDKGDGAAAGDSALAWKTALKFINENIANNQITLPPTTSKPSPSPSPQPILKRVFGFFKKVDQDINPIGSSVNILTLLFDQNKLLESEVLHHRNKTLYTMIQQSIATNKKQVLVDIIDTVGVDTVCKFIDHARNIIPKLTLDQFKKEEVINHCDTLGYLFKTLPLLTISQMLENTLAALLLTNDMSIINNHLSIAKDIKLSQFNIRSHLTEYISYLFKTNLINSITPTITSSSTTTTTTTLANVTITDLLSFTGTFAIFNSEIEYSIEKIDTLINHHLHHKQQQSDNDNNQNNQNNNNQNNNNNILYFMELYFELTKHDHQTRRSIENCYFNNKKEETSYNPLCNHYQSVIEYFSILGHCKGGSCVSGTGGIFPVRCQYLLDRIGFGFICKFGSLDMVTMSHSLIHDTQFGGDGNYNIQSFNLLSSDIKVLEYCTGCITQLGDNDSHRLEFNHLHSSPALTNALTRNPIQWDVIEYLVGVMSHPTLYKVFDIDLSLYSKACLIGNTTIINSLKPFIPETVIHNQNQNQINNNNNQNNQNNNILKSTKFKEHIDSIKTTIKQEGNNQDRIIQCWISMYRNYAFHCYFEVIEYMVTHIPEGMASIPELSIDRAIQTMNFLFVKQVIQMGIPLVINCVETWKTVGLYGSVEWIEKILCRYSKPPYPNDGQYTTTSQTFKSVYESLPYLEQGAKLNQDHGDKILNYINLIRQQQSKSDVTINLVSIKQFISTSNSIEYLQGKALDTFHIISKQKVKEILLPSDTLLSKVNGQLIVRLGGQTPVPKDNHESLLSAGGSCLFDENGSNTIPVHMKGKNNKSNPKELFIFTTNRYSS</sequence>
<evidence type="ECO:0000256" key="1">
    <source>
        <dbReference type="SAM" id="MobiDB-lite"/>
    </source>
</evidence>